<reference evidence="6" key="1">
    <citation type="journal article" date="2023" name="Insect Mol. Biol.">
        <title>Genome sequencing provides insights into the evolution of gene families encoding plant cell wall-degrading enzymes in longhorned beetles.</title>
        <authorList>
            <person name="Shin N.R."/>
            <person name="Okamura Y."/>
            <person name="Kirsch R."/>
            <person name="Pauchet Y."/>
        </authorList>
    </citation>
    <scope>NUCLEOTIDE SEQUENCE</scope>
    <source>
        <strain evidence="6">RBIC_L_NR</strain>
    </source>
</reference>
<keyword evidence="7" id="KW-1185">Reference proteome</keyword>
<dbReference type="Pfam" id="PF06441">
    <property type="entry name" value="EHN"/>
    <property type="match status" value="1"/>
</dbReference>
<keyword evidence="2" id="KW-0058">Aromatic hydrocarbons catabolism</keyword>
<feature type="domain" description="Epoxide hydrolase N-terminal" evidence="5">
    <location>
        <begin position="54"/>
        <end position="160"/>
    </location>
</feature>
<evidence type="ECO:0000256" key="1">
    <source>
        <dbReference type="ARBA" id="ARBA00010088"/>
    </source>
</evidence>
<evidence type="ECO:0000313" key="7">
    <source>
        <dbReference type="Proteomes" id="UP001162156"/>
    </source>
</evidence>
<name>A0AAV8XJ47_9CUCU</name>
<dbReference type="Proteomes" id="UP001162156">
    <property type="component" value="Unassembled WGS sequence"/>
</dbReference>
<dbReference type="InterPro" id="IPR010497">
    <property type="entry name" value="Epoxide_hydro_N"/>
</dbReference>
<gene>
    <name evidence="6" type="ORF">NQ314_011431</name>
</gene>
<sequence length="189" mass="22074">MGLKFLLAIPVLIFAIGYKLNSLFEPPPLPKLEEDTWWGLGPRNDTMYEKLILEPFNITVHEQYLVGWRLATHRPLTPPLEGIQQQYGMNTNLLRDIVNYWGSTYNWTERQEYLNQYPQYHVFVQGLGIHVVHVNPKIELGIKIVPLLLLHGWPGCVREFFELIPKLTTPQEGRKYMFEVIIPHIPGEE</sequence>
<protein>
    <recommendedName>
        <fullName evidence="5">Epoxide hydrolase N-terminal domain-containing protein</fullName>
    </recommendedName>
</protein>
<proteinExistence type="inferred from homology"/>
<dbReference type="InterPro" id="IPR029058">
    <property type="entry name" value="AB_hydrolase_fold"/>
</dbReference>
<feature type="chain" id="PRO_5043552531" description="Epoxide hydrolase N-terminal domain-containing protein" evidence="4">
    <location>
        <begin position="16"/>
        <end position="189"/>
    </location>
</feature>
<evidence type="ECO:0000256" key="2">
    <source>
        <dbReference type="ARBA" id="ARBA00022797"/>
    </source>
</evidence>
<feature type="signal peptide" evidence="4">
    <location>
        <begin position="1"/>
        <end position="15"/>
    </location>
</feature>
<comment type="similarity">
    <text evidence="1">Belongs to the peptidase S33 family.</text>
</comment>
<keyword evidence="4" id="KW-0732">Signal</keyword>
<dbReference type="PANTHER" id="PTHR21661:SF35">
    <property type="entry name" value="EPOXIDE HYDROLASE"/>
    <property type="match status" value="1"/>
</dbReference>
<keyword evidence="3" id="KW-0378">Hydrolase</keyword>
<dbReference type="Gene3D" id="3.40.50.1820">
    <property type="entry name" value="alpha/beta hydrolase"/>
    <property type="match status" value="1"/>
</dbReference>
<dbReference type="GO" id="GO:0097176">
    <property type="term" value="P:epoxide metabolic process"/>
    <property type="evidence" value="ECO:0007669"/>
    <property type="project" value="TreeGrafter"/>
</dbReference>
<evidence type="ECO:0000259" key="5">
    <source>
        <dbReference type="Pfam" id="PF06441"/>
    </source>
</evidence>
<evidence type="ECO:0000313" key="6">
    <source>
        <dbReference type="EMBL" id="KAJ8938572.1"/>
    </source>
</evidence>
<organism evidence="6 7">
    <name type="scientific">Rhamnusium bicolor</name>
    <dbReference type="NCBI Taxonomy" id="1586634"/>
    <lineage>
        <taxon>Eukaryota</taxon>
        <taxon>Metazoa</taxon>
        <taxon>Ecdysozoa</taxon>
        <taxon>Arthropoda</taxon>
        <taxon>Hexapoda</taxon>
        <taxon>Insecta</taxon>
        <taxon>Pterygota</taxon>
        <taxon>Neoptera</taxon>
        <taxon>Endopterygota</taxon>
        <taxon>Coleoptera</taxon>
        <taxon>Polyphaga</taxon>
        <taxon>Cucujiformia</taxon>
        <taxon>Chrysomeloidea</taxon>
        <taxon>Cerambycidae</taxon>
        <taxon>Lepturinae</taxon>
        <taxon>Rhagiini</taxon>
        <taxon>Rhamnusium</taxon>
    </lineage>
</organism>
<dbReference type="AlphaFoldDB" id="A0AAV8XJ47"/>
<dbReference type="GO" id="GO:0004301">
    <property type="term" value="F:epoxide hydrolase activity"/>
    <property type="evidence" value="ECO:0007669"/>
    <property type="project" value="TreeGrafter"/>
</dbReference>
<dbReference type="PANTHER" id="PTHR21661">
    <property type="entry name" value="EPOXIDE HYDROLASE 1-RELATED"/>
    <property type="match status" value="1"/>
</dbReference>
<dbReference type="EMBL" id="JANEYF010003175">
    <property type="protein sequence ID" value="KAJ8938572.1"/>
    <property type="molecule type" value="Genomic_DNA"/>
</dbReference>
<evidence type="ECO:0000256" key="3">
    <source>
        <dbReference type="ARBA" id="ARBA00022801"/>
    </source>
</evidence>
<dbReference type="SUPFAM" id="SSF53474">
    <property type="entry name" value="alpha/beta-Hydrolases"/>
    <property type="match status" value="1"/>
</dbReference>
<accession>A0AAV8XJ47</accession>
<comment type="caution">
    <text evidence="6">The sequence shown here is derived from an EMBL/GenBank/DDBJ whole genome shotgun (WGS) entry which is preliminary data.</text>
</comment>
<evidence type="ECO:0000256" key="4">
    <source>
        <dbReference type="SAM" id="SignalP"/>
    </source>
</evidence>